<comment type="caution">
    <text evidence="1">The sequence shown here is derived from an EMBL/GenBank/DDBJ whole genome shotgun (WGS) entry which is preliminary data.</text>
</comment>
<dbReference type="AlphaFoldDB" id="A0A8K0J2L2"/>
<reference evidence="1" key="1">
    <citation type="journal article" date="2020" name="bioRxiv">
        <title>Whole genome comparisons of ergot fungi reveals the divergence and evolution of species within the genus Claviceps are the result of varying mechanisms driving genome evolution and host range expansion.</title>
        <authorList>
            <person name="Wyka S.A."/>
            <person name="Mondo S.J."/>
            <person name="Liu M."/>
            <person name="Dettman J."/>
            <person name="Nalam V."/>
            <person name="Broders K.D."/>
        </authorList>
    </citation>
    <scope>NUCLEOTIDE SEQUENCE</scope>
    <source>
        <strain evidence="1">CCC 489</strain>
    </source>
</reference>
<name>A0A8K0J2L2_9HYPO</name>
<evidence type="ECO:0000313" key="1">
    <source>
        <dbReference type="EMBL" id="KAG5918710.1"/>
    </source>
</evidence>
<dbReference type="EMBL" id="SRPY01000718">
    <property type="protein sequence ID" value="KAG5918710.1"/>
    <property type="molecule type" value="Genomic_DNA"/>
</dbReference>
<gene>
    <name evidence="1" type="ORF">E4U42_006762</name>
</gene>
<organism evidence="1 2">
    <name type="scientific">Claviceps africana</name>
    <dbReference type="NCBI Taxonomy" id="83212"/>
    <lineage>
        <taxon>Eukaryota</taxon>
        <taxon>Fungi</taxon>
        <taxon>Dikarya</taxon>
        <taxon>Ascomycota</taxon>
        <taxon>Pezizomycotina</taxon>
        <taxon>Sordariomycetes</taxon>
        <taxon>Hypocreomycetidae</taxon>
        <taxon>Hypocreales</taxon>
        <taxon>Clavicipitaceae</taxon>
        <taxon>Claviceps</taxon>
    </lineage>
</organism>
<keyword evidence="2" id="KW-1185">Reference proteome</keyword>
<dbReference type="Proteomes" id="UP000811619">
    <property type="component" value="Unassembled WGS sequence"/>
</dbReference>
<protein>
    <submittedName>
        <fullName evidence="1">Uncharacterized protein</fullName>
    </submittedName>
</protein>
<sequence length="163" mass="18138">MIQSARTYFPVGEMETGSRNWDQTRGASIVDNLRQSIASDTNKAAPRSVVTQITARKSNVPSQHFDFRDLTRVHNVHVPSHLIHDRSYRESTSVFVSVHLDNSNNSSGGIIVIMTMDFCRGFAQVHVSFSQPLMRQAPSAPAVALVTVPFSGARYPALAREYY</sequence>
<accession>A0A8K0J2L2</accession>
<proteinExistence type="predicted"/>
<evidence type="ECO:0000313" key="2">
    <source>
        <dbReference type="Proteomes" id="UP000811619"/>
    </source>
</evidence>